<dbReference type="GO" id="GO:1901678">
    <property type="term" value="P:iron coordination entity transport"/>
    <property type="evidence" value="ECO:0007669"/>
    <property type="project" value="UniProtKB-ARBA"/>
</dbReference>
<comment type="subcellular location">
    <subcellularLocation>
        <location evidence="1">Cell envelope</location>
    </subcellularLocation>
</comment>
<keyword evidence="3" id="KW-0813">Transport</keyword>
<evidence type="ECO:0000256" key="3">
    <source>
        <dbReference type="ARBA" id="ARBA00022448"/>
    </source>
</evidence>
<reference evidence="6 9" key="2">
    <citation type="submission" date="2019-06" db="EMBL/GenBank/DDBJ databases">
        <title>Whole genome shotgun sequence of Brevibacillus agri NBRC 15538.</title>
        <authorList>
            <person name="Hosoyama A."/>
            <person name="Uohara A."/>
            <person name="Ohji S."/>
            <person name="Ichikawa N."/>
        </authorList>
    </citation>
    <scope>NUCLEOTIDE SEQUENCE [LARGE SCALE GENOMIC DNA]</scope>
    <source>
        <strain evidence="6 9">NBRC 15538</strain>
    </source>
</reference>
<dbReference type="GO" id="GO:0030288">
    <property type="term" value="C:outer membrane-bounded periplasmic space"/>
    <property type="evidence" value="ECO:0007669"/>
    <property type="project" value="TreeGrafter"/>
</dbReference>
<dbReference type="OrthoDB" id="2241086at2"/>
<comment type="caution">
    <text evidence="7">The sequence shown here is derived from an EMBL/GenBank/DDBJ whole genome shotgun (WGS) entry which is preliminary data.</text>
</comment>
<proteinExistence type="inferred from homology"/>
<name>A0A3M8AA49_9BACL</name>
<dbReference type="InterPro" id="IPR002491">
    <property type="entry name" value="ABC_transptr_periplasmic_BD"/>
</dbReference>
<sequence>MFGVVGLWMEPWLTAHYRERLDCSGFRQGEWYSDKTVQWLAANPPDLIMVYREEYTESLWEIAPVFTIPEECSDWREELLVLAAAVGRREQAERWLLLFDERALAVKNKLVVQRARGETFLIEKIVSGKCYVYSNMTSMGGCLIYDVLGLQPPTAVQRNMIEKGLLNIHVPLDDLPDYSADHIFLFLYHSHWPPAECEVLESSVWRGLPAVKNGRVYEPDPNVFYGYDPLAMEKQLDWLEENGPVTFRLNFRHLSAWTNFLPS</sequence>
<organism evidence="7 8">
    <name type="scientific">Brevibacillus agri</name>
    <dbReference type="NCBI Taxonomy" id="51101"/>
    <lineage>
        <taxon>Bacteria</taxon>
        <taxon>Bacillati</taxon>
        <taxon>Bacillota</taxon>
        <taxon>Bacilli</taxon>
        <taxon>Bacillales</taxon>
        <taxon>Paenibacillaceae</taxon>
        <taxon>Brevibacillus</taxon>
    </lineage>
</organism>
<dbReference type="Proteomes" id="UP000317180">
    <property type="component" value="Unassembled WGS sequence"/>
</dbReference>
<evidence type="ECO:0000313" key="6">
    <source>
        <dbReference type="EMBL" id="GED24748.1"/>
    </source>
</evidence>
<gene>
    <name evidence="6" type="ORF">BAG01nite_08500</name>
    <name evidence="7" type="ORF">EB820_23985</name>
</gene>
<evidence type="ECO:0000313" key="8">
    <source>
        <dbReference type="Proteomes" id="UP000276178"/>
    </source>
</evidence>
<dbReference type="PANTHER" id="PTHR30532:SF29">
    <property type="entry name" value="FE(3+) DICITRATE-BINDING PERIPLASMIC PROTEIN"/>
    <property type="match status" value="1"/>
</dbReference>
<dbReference type="SUPFAM" id="SSF53807">
    <property type="entry name" value="Helical backbone' metal receptor"/>
    <property type="match status" value="1"/>
</dbReference>
<dbReference type="PROSITE" id="PS50983">
    <property type="entry name" value="FE_B12_PBP"/>
    <property type="match status" value="1"/>
</dbReference>
<dbReference type="Pfam" id="PF01497">
    <property type="entry name" value="Peripla_BP_2"/>
    <property type="match status" value="1"/>
</dbReference>
<evidence type="ECO:0000256" key="1">
    <source>
        <dbReference type="ARBA" id="ARBA00004196"/>
    </source>
</evidence>
<evidence type="ECO:0000313" key="7">
    <source>
        <dbReference type="EMBL" id="RNB48143.1"/>
    </source>
</evidence>
<keyword evidence="9" id="KW-1185">Reference proteome</keyword>
<dbReference type="Proteomes" id="UP000276178">
    <property type="component" value="Unassembled WGS sequence"/>
</dbReference>
<feature type="domain" description="Fe/B12 periplasmic-binding" evidence="5">
    <location>
        <begin position="1"/>
        <end position="247"/>
    </location>
</feature>
<dbReference type="Gene3D" id="3.40.50.1980">
    <property type="entry name" value="Nitrogenase molybdenum iron protein domain"/>
    <property type="match status" value="1"/>
</dbReference>
<dbReference type="EMBL" id="BJOD01000008">
    <property type="protein sequence ID" value="GED24748.1"/>
    <property type="molecule type" value="Genomic_DNA"/>
</dbReference>
<evidence type="ECO:0000259" key="5">
    <source>
        <dbReference type="PROSITE" id="PS50983"/>
    </source>
</evidence>
<dbReference type="RefSeq" id="WP_122953440.1">
    <property type="nucleotide sequence ID" value="NZ_BJOD01000008.1"/>
</dbReference>
<dbReference type="PANTHER" id="PTHR30532">
    <property type="entry name" value="IRON III DICITRATE-BINDING PERIPLASMIC PROTEIN"/>
    <property type="match status" value="1"/>
</dbReference>
<comment type="similarity">
    <text evidence="2">Belongs to the bacterial solute-binding protein 8 family.</text>
</comment>
<evidence type="ECO:0000256" key="2">
    <source>
        <dbReference type="ARBA" id="ARBA00008814"/>
    </source>
</evidence>
<evidence type="ECO:0000313" key="9">
    <source>
        <dbReference type="Proteomes" id="UP000317180"/>
    </source>
</evidence>
<keyword evidence="4" id="KW-0732">Signal</keyword>
<protein>
    <submittedName>
        <fullName evidence="7">Fe3+-hydroxamate ABC transporter substrate-binding protein</fullName>
    </submittedName>
</protein>
<reference evidence="7 8" key="1">
    <citation type="submission" date="2018-10" db="EMBL/GenBank/DDBJ databases">
        <title>Phylogenomics of Brevibacillus.</title>
        <authorList>
            <person name="Dunlap C."/>
        </authorList>
    </citation>
    <scope>NUCLEOTIDE SEQUENCE [LARGE SCALE GENOMIC DNA]</scope>
    <source>
        <strain evidence="7 8">NRRL NRS 1219</strain>
    </source>
</reference>
<evidence type="ECO:0000256" key="4">
    <source>
        <dbReference type="ARBA" id="ARBA00022729"/>
    </source>
</evidence>
<dbReference type="EMBL" id="RHHN01000089">
    <property type="protein sequence ID" value="RNB48143.1"/>
    <property type="molecule type" value="Genomic_DNA"/>
</dbReference>
<dbReference type="GeneID" id="82811811"/>
<accession>A0A3M8AA49</accession>
<dbReference type="AlphaFoldDB" id="A0A3M8AA49"/>
<dbReference type="InterPro" id="IPR051313">
    <property type="entry name" value="Bact_iron-sidero_bind"/>
</dbReference>